<dbReference type="SUPFAM" id="SSF55811">
    <property type="entry name" value="Nudix"/>
    <property type="match status" value="1"/>
</dbReference>
<dbReference type="EC" id="3.6.-.-" evidence="4"/>
<dbReference type="InterPro" id="IPR015797">
    <property type="entry name" value="NUDIX_hydrolase-like_dom_sf"/>
</dbReference>
<evidence type="ECO:0000259" key="3">
    <source>
        <dbReference type="PROSITE" id="PS51462"/>
    </source>
</evidence>
<dbReference type="InterPro" id="IPR059176">
    <property type="entry name" value="UDP-X_N"/>
</dbReference>
<dbReference type="PANTHER" id="PTHR43046:SF16">
    <property type="entry name" value="ADP-RIBOSE PYROPHOSPHATASE YJHB-RELATED"/>
    <property type="match status" value="1"/>
</dbReference>
<evidence type="ECO:0000313" key="5">
    <source>
        <dbReference type="Proteomes" id="UP001595989"/>
    </source>
</evidence>
<dbReference type="Gene3D" id="3.90.79.10">
    <property type="entry name" value="Nucleoside Triphosphate Pyrophosphohydrolase"/>
    <property type="match status" value="1"/>
</dbReference>
<gene>
    <name evidence="4" type="ORF">ACFO3D_13430</name>
</gene>
<dbReference type="Gene3D" id="6.10.250.1120">
    <property type="match status" value="1"/>
</dbReference>
<organism evidence="4 5">
    <name type="scientific">Virgibacillus kekensis</name>
    <dbReference type="NCBI Taxonomy" id="202261"/>
    <lineage>
        <taxon>Bacteria</taxon>
        <taxon>Bacillati</taxon>
        <taxon>Bacillota</taxon>
        <taxon>Bacilli</taxon>
        <taxon>Bacillales</taxon>
        <taxon>Bacillaceae</taxon>
        <taxon>Virgibacillus</taxon>
    </lineage>
</organism>
<dbReference type="Pfam" id="PF00293">
    <property type="entry name" value="NUDIX"/>
    <property type="match status" value="1"/>
</dbReference>
<keyword evidence="2 4" id="KW-0378">Hydrolase</keyword>
<evidence type="ECO:0000256" key="2">
    <source>
        <dbReference type="ARBA" id="ARBA00022801"/>
    </source>
</evidence>
<protein>
    <submittedName>
        <fullName evidence="4">NUDIX hydrolase</fullName>
        <ecNumber evidence="4">3.6.-.-</ecNumber>
    </submittedName>
</protein>
<comment type="cofactor">
    <cofactor evidence="1">
        <name>Mg(2+)</name>
        <dbReference type="ChEBI" id="CHEBI:18420"/>
    </cofactor>
</comment>
<dbReference type="GO" id="GO:0016787">
    <property type="term" value="F:hydrolase activity"/>
    <property type="evidence" value="ECO:0007669"/>
    <property type="project" value="UniProtKB-KW"/>
</dbReference>
<evidence type="ECO:0000256" key="1">
    <source>
        <dbReference type="ARBA" id="ARBA00001946"/>
    </source>
</evidence>
<dbReference type="Pfam" id="PF12535">
    <property type="entry name" value="Nudix_N"/>
    <property type="match status" value="1"/>
</dbReference>
<dbReference type="Proteomes" id="UP001595989">
    <property type="component" value="Unassembled WGS sequence"/>
</dbReference>
<reference evidence="5" key="1">
    <citation type="journal article" date="2019" name="Int. J. Syst. Evol. Microbiol.">
        <title>The Global Catalogue of Microorganisms (GCM) 10K type strain sequencing project: providing services to taxonomists for standard genome sequencing and annotation.</title>
        <authorList>
            <consortium name="The Broad Institute Genomics Platform"/>
            <consortium name="The Broad Institute Genome Sequencing Center for Infectious Disease"/>
            <person name="Wu L."/>
            <person name="Ma J."/>
        </authorList>
    </citation>
    <scope>NUCLEOTIDE SEQUENCE [LARGE SCALE GENOMIC DNA]</scope>
    <source>
        <strain evidence="5">CGMCC 4.7426</strain>
    </source>
</reference>
<accession>A0ABV9DK50</accession>
<sequence length="205" mass="23496">MSFKWLEWAQKIQSISQAGLSFSKDIYELERYEELRVLSLEIMEEYTGLEMEKIRGLFANETGYQTPKVDVRGAVFKDNRILMVKEKVDDKWSLPGGFCDVGLSPSENIVKEIKEESGYEVHAKKLAALLDLNKHPHPPQSHHYYKAFFLCELTGGQVGIGNETSAVKFFSENNLPELSTGRNTKEQIEMLFSFYINPNKEAVFD</sequence>
<proteinExistence type="predicted"/>
<dbReference type="PANTHER" id="PTHR43046">
    <property type="entry name" value="GDP-MANNOSE MANNOSYL HYDROLASE"/>
    <property type="match status" value="1"/>
</dbReference>
<name>A0ABV9DK50_9BACI</name>
<feature type="domain" description="Nudix hydrolase" evidence="3">
    <location>
        <begin position="66"/>
        <end position="192"/>
    </location>
</feature>
<dbReference type="PROSITE" id="PS51462">
    <property type="entry name" value="NUDIX"/>
    <property type="match status" value="1"/>
</dbReference>
<dbReference type="EMBL" id="JBHSFU010000007">
    <property type="protein sequence ID" value="MFC4559195.1"/>
    <property type="molecule type" value="Genomic_DNA"/>
</dbReference>
<dbReference type="CDD" id="cd04672">
    <property type="entry name" value="NUDIX_CDP-Chase_like"/>
    <property type="match status" value="1"/>
</dbReference>
<dbReference type="InterPro" id="IPR000086">
    <property type="entry name" value="NUDIX_hydrolase_dom"/>
</dbReference>
<keyword evidence="5" id="KW-1185">Reference proteome</keyword>
<evidence type="ECO:0000313" key="4">
    <source>
        <dbReference type="EMBL" id="MFC4559195.1"/>
    </source>
</evidence>
<comment type="caution">
    <text evidence="4">The sequence shown here is derived from an EMBL/GenBank/DDBJ whole genome shotgun (WGS) entry which is preliminary data.</text>
</comment>
<dbReference type="RefSeq" id="WP_390296842.1">
    <property type="nucleotide sequence ID" value="NZ_JBHSFU010000007.1"/>
</dbReference>